<reference evidence="2 3" key="1">
    <citation type="submission" date="2018-05" db="EMBL/GenBank/DDBJ databases">
        <title>Complete Genome Sequences of Extremely Thermoacidophilic, Metal-Mobilizing Type-Strain Members of the Archaeal Family Sulfolobaceae: Acidianus brierleyi DSM-1651T, Acidianus sulfidivorans DSM-18786T, Metallosphaera hakonensis DSM-7519T, and Metallosphaera prunae DSM-10039T.</title>
        <authorList>
            <person name="Counts J.A."/>
            <person name="Kelly R.M."/>
        </authorList>
    </citation>
    <scope>NUCLEOTIDE SEQUENCE [LARGE SCALE GENOMIC DNA]</scope>
    <source>
        <strain evidence="2 3">DSM 1651</strain>
    </source>
</reference>
<evidence type="ECO:0008006" key="4">
    <source>
        <dbReference type="Google" id="ProtNLM"/>
    </source>
</evidence>
<dbReference type="AlphaFoldDB" id="A0A2U9IHL0"/>
<keyword evidence="3" id="KW-1185">Reference proteome</keyword>
<accession>A0A2U9IHL0</accession>
<dbReference type="KEGG" id="abri:DFR85_13230"/>
<dbReference type="EMBL" id="CP029289">
    <property type="protein sequence ID" value="AWR95414.1"/>
    <property type="molecule type" value="Genomic_DNA"/>
</dbReference>
<organism evidence="2 3">
    <name type="scientific">Acidianus brierleyi</name>
    <dbReference type="NCBI Taxonomy" id="41673"/>
    <lineage>
        <taxon>Archaea</taxon>
        <taxon>Thermoproteota</taxon>
        <taxon>Thermoprotei</taxon>
        <taxon>Sulfolobales</taxon>
        <taxon>Sulfolobaceae</taxon>
        <taxon>Acidianus</taxon>
    </lineage>
</organism>
<protein>
    <recommendedName>
        <fullName evidence="4">PIN domain-containing protein</fullName>
    </recommendedName>
</protein>
<gene>
    <name evidence="2" type="ORF">DFR85_13230</name>
</gene>
<dbReference type="Proteomes" id="UP000248044">
    <property type="component" value="Chromosome"/>
</dbReference>
<name>A0A2U9IHL0_9CREN</name>
<evidence type="ECO:0000256" key="1">
    <source>
        <dbReference type="SAM" id="MobiDB-lite"/>
    </source>
</evidence>
<proteinExistence type="predicted"/>
<evidence type="ECO:0000313" key="3">
    <source>
        <dbReference type="Proteomes" id="UP000248044"/>
    </source>
</evidence>
<sequence length="118" mass="14142">MGFPVSSSDSKPRKLGTVGRNSYSRNLHEGIPLIFDLSIKGFYRWCRRRVKYLGYYPFITPYKYDHQIMIYAQLINGYIVTTDKYFLKCKRAIVLHIDKYEKMYTEMLKDLHDKKHAF</sequence>
<feature type="region of interest" description="Disordered" evidence="1">
    <location>
        <begin position="1"/>
        <end position="20"/>
    </location>
</feature>
<evidence type="ECO:0000313" key="2">
    <source>
        <dbReference type="EMBL" id="AWR95414.1"/>
    </source>
</evidence>